<dbReference type="SUPFAM" id="SSF51735">
    <property type="entry name" value="NAD(P)-binding Rossmann-fold domains"/>
    <property type="match status" value="1"/>
</dbReference>
<dbReference type="InterPro" id="IPR036291">
    <property type="entry name" value="NAD(P)-bd_dom_sf"/>
</dbReference>
<evidence type="ECO:0000313" key="4">
    <source>
        <dbReference type="EMBL" id="GAA4576320.1"/>
    </source>
</evidence>
<reference evidence="5" key="1">
    <citation type="journal article" date="2019" name="Int. J. Syst. Evol. Microbiol.">
        <title>The Global Catalogue of Microorganisms (GCM) 10K type strain sequencing project: providing services to taxonomists for standard genome sequencing and annotation.</title>
        <authorList>
            <consortium name="The Broad Institute Genomics Platform"/>
            <consortium name="The Broad Institute Genome Sequencing Center for Infectious Disease"/>
            <person name="Wu L."/>
            <person name="Ma J."/>
        </authorList>
    </citation>
    <scope>NUCLEOTIDE SEQUENCE [LARGE SCALE GENOMIC DNA]</scope>
    <source>
        <strain evidence="5">JCM 3175</strain>
    </source>
</reference>
<dbReference type="Gene3D" id="3.40.50.720">
    <property type="entry name" value="NAD(P)-binding Rossmann-like Domain"/>
    <property type="match status" value="1"/>
</dbReference>
<dbReference type="InterPro" id="IPR002347">
    <property type="entry name" value="SDR_fam"/>
</dbReference>
<comment type="caution">
    <text evidence="4">The sequence shown here is derived from an EMBL/GenBank/DDBJ whole genome shotgun (WGS) entry which is preliminary data.</text>
</comment>
<dbReference type="Pfam" id="PF13561">
    <property type="entry name" value="adh_short_C2"/>
    <property type="match status" value="1"/>
</dbReference>
<dbReference type="InterPro" id="IPR020904">
    <property type="entry name" value="Sc_DH/Rdtase_CS"/>
</dbReference>
<sequence length="245" mass="25090">MALEGKVALVTGASQGIGRTIAERLAGDGASVVVNYYPSSRQDAEDVVRGIRAAGGIAVAAPADIADAAQLRGLFDVAEEEFGHLDIVVLNAANTTHGTIADTSDEQFDAIFATNVRSGFIALREAAIRLPDGGRIVAISAGLTLMPRPGTGIYAASKAAVDHLVRVLANEVGARGITVNSVLPGAVLTPALLNAGQAVIDAEVAKTPLGRVAQPEDIADIVRFLVSEQGRWITGQTIGAGGGMF</sequence>
<feature type="domain" description="Ketoreductase" evidence="3">
    <location>
        <begin position="6"/>
        <end position="185"/>
    </location>
</feature>
<proteinExistence type="inferred from homology"/>
<name>A0ABP8SYD5_9ACTN</name>
<dbReference type="InterPro" id="IPR057326">
    <property type="entry name" value="KR_dom"/>
</dbReference>
<dbReference type="SMART" id="SM00822">
    <property type="entry name" value="PKS_KR"/>
    <property type="match status" value="1"/>
</dbReference>
<evidence type="ECO:0000256" key="1">
    <source>
        <dbReference type="ARBA" id="ARBA00006484"/>
    </source>
</evidence>
<keyword evidence="5" id="KW-1185">Reference proteome</keyword>
<dbReference type="EMBL" id="BAABGU010000030">
    <property type="protein sequence ID" value="GAA4576320.1"/>
    <property type="molecule type" value="Genomic_DNA"/>
</dbReference>
<evidence type="ECO:0000256" key="2">
    <source>
        <dbReference type="ARBA" id="ARBA00023002"/>
    </source>
</evidence>
<evidence type="ECO:0000259" key="3">
    <source>
        <dbReference type="SMART" id="SM00822"/>
    </source>
</evidence>
<gene>
    <name evidence="4" type="ORF">GCM10023176_47470</name>
</gene>
<dbReference type="RefSeq" id="WP_346122970.1">
    <property type="nucleotide sequence ID" value="NZ_BAABGU010000030.1"/>
</dbReference>
<comment type="similarity">
    <text evidence="1">Belongs to the short-chain dehydrogenases/reductases (SDR) family.</text>
</comment>
<evidence type="ECO:0000313" key="5">
    <source>
        <dbReference type="Proteomes" id="UP001500307"/>
    </source>
</evidence>
<dbReference type="PRINTS" id="PR00081">
    <property type="entry name" value="GDHRDH"/>
</dbReference>
<dbReference type="Proteomes" id="UP001500307">
    <property type="component" value="Unassembled WGS sequence"/>
</dbReference>
<dbReference type="PANTHER" id="PTHR48107:SF7">
    <property type="entry name" value="RE15974P"/>
    <property type="match status" value="1"/>
</dbReference>
<keyword evidence="2" id="KW-0560">Oxidoreductase</keyword>
<protein>
    <submittedName>
        <fullName evidence="4">SDR family oxidoreductase</fullName>
    </submittedName>
</protein>
<accession>A0ABP8SYD5</accession>
<dbReference type="PANTHER" id="PTHR48107">
    <property type="entry name" value="NADPH-DEPENDENT ALDEHYDE REDUCTASE-LIKE PROTEIN, CHLOROPLASTIC-RELATED"/>
    <property type="match status" value="1"/>
</dbReference>
<organism evidence="4 5">
    <name type="scientific">Micromonospora coerulea</name>
    <dbReference type="NCBI Taxonomy" id="47856"/>
    <lineage>
        <taxon>Bacteria</taxon>
        <taxon>Bacillati</taxon>
        <taxon>Actinomycetota</taxon>
        <taxon>Actinomycetes</taxon>
        <taxon>Micromonosporales</taxon>
        <taxon>Micromonosporaceae</taxon>
        <taxon>Micromonospora</taxon>
    </lineage>
</organism>
<dbReference type="PROSITE" id="PS00061">
    <property type="entry name" value="ADH_SHORT"/>
    <property type="match status" value="1"/>
</dbReference>